<keyword evidence="1" id="KW-0472">Membrane</keyword>
<gene>
    <name evidence="2" type="ORF">D2V17_04560</name>
</gene>
<organism evidence="2 3">
    <name type="scientific">Aurantiacibacter xanthus</name>
    <dbReference type="NCBI Taxonomy" id="1784712"/>
    <lineage>
        <taxon>Bacteria</taxon>
        <taxon>Pseudomonadati</taxon>
        <taxon>Pseudomonadota</taxon>
        <taxon>Alphaproteobacteria</taxon>
        <taxon>Sphingomonadales</taxon>
        <taxon>Erythrobacteraceae</taxon>
        <taxon>Aurantiacibacter</taxon>
    </lineage>
</organism>
<sequence length="80" mass="8959">MKTIYDFVSVGIFVFVAFVYLQRSVKRPPWKDNTFDYVLCAIGCAGGNWLGNEGYDAAAIALLIVTAIYFVVRLQPFRSA</sequence>
<evidence type="ECO:0000313" key="3">
    <source>
        <dbReference type="Proteomes" id="UP000265366"/>
    </source>
</evidence>
<dbReference type="EMBL" id="QXFM01000044">
    <property type="protein sequence ID" value="RIV90326.1"/>
    <property type="molecule type" value="Genomic_DNA"/>
</dbReference>
<comment type="caution">
    <text evidence="2">The sequence shown here is derived from an EMBL/GenBank/DDBJ whole genome shotgun (WGS) entry which is preliminary data.</text>
</comment>
<dbReference type="AlphaFoldDB" id="A0A3A1P9H1"/>
<name>A0A3A1P9H1_9SPHN</name>
<feature type="transmembrane region" description="Helical" evidence="1">
    <location>
        <begin position="6"/>
        <end position="22"/>
    </location>
</feature>
<dbReference type="Proteomes" id="UP000265366">
    <property type="component" value="Unassembled WGS sequence"/>
</dbReference>
<dbReference type="NCBIfam" id="NF045607">
    <property type="entry name" value="exo_Victor_syst"/>
    <property type="match status" value="1"/>
</dbReference>
<feature type="transmembrane region" description="Helical" evidence="1">
    <location>
        <begin position="57"/>
        <end position="74"/>
    </location>
</feature>
<accession>A0A3A1P9H1</accession>
<dbReference type="OrthoDB" id="7210964at2"/>
<reference evidence="2 3" key="1">
    <citation type="submission" date="2018-08" db="EMBL/GenBank/DDBJ databases">
        <title>Erythrobacter zhengii sp.nov., a bacterium isolated from deep-sea sediment.</title>
        <authorList>
            <person name="Fang C."/>
            <person name="Wu Y.-H."/>
            <person name="Sun C."/>
            <person name="Wang H."/>
            <person name="Cheng H."/>
            <person name="Meng F.-X."/>
            <person name="Wang C.-S."/>
            <person name="Xu X.-W."/>
        </authorList>
    </citation>
    <scope>NUCLEOTIDE SEQUENCE [LARGE SCALE GENOMIC DNA]</scope>
    <source>
        <strain evidence="2 3">CCTCC AB 2015396</strain>
    </source>
</reference>
<keyword evidence="1" id="KW-1133">Transmembrane helix</keyword>
<proteinExistence type="predicted"/>
<keyword evidence="3" id="KW-1185">Reference proteome</keyword>
<protein>
    <submittedName>
        <fullName evidence="2">Uncharacterized protein</fullName>
    </submittedName>
</protein>
<dbReference type="RefSeq" id="WP_119591940.1">
    <property type="nucleotide sequence ID" value="NZ_QXFM01000044.1"/>
</dbReference>
<evidence type="ECO:0000256" key="1">
    <source>
        <dbReference type="SAM" id="Phobius"/>
    </source>
</evidence>
<keyword evidence="1" id="KW-0812">Transmembrane</keyword>
<evidence type="ECO:0000313" key="2">
    <source>
        <dbReference type="EMBL" id="RIV90326.1"/>
    </source>
</evidence>
<dbReference type="InterPro" id="IPR054655">
    <property type="entry name" value="XrtV-like"/>
</dbReference>